<dbReference type="SUPFAM" id="SSF48403">
    <property type="entry name" value="Ankyrin repeat"/>
    <property type="match status" value="1"/>
</dbReference>
<keyword evidence="8 11" id="KW-0040">ANK repeat</keyword>
<dbReference type="EMBL" id="RSCD01000013">
    <property type="protein sequence ID" value="RSH89508.1"/>
    <property type="molecule type" value="Genomic_DNA"/>
</dbReference>
<dbReference type="Gene3D" id="3.40.50.150">
    <property type="entry name" value="Vaccinia Virus protein VP39"/>
    <property type="match status" value="1"/>
</dbReference>
<dbReference type="OrthoDB" id="19014at2759"/>
<keyword evidence="9 10" id="KW-0539">Nucleus</keyword>
<keyword evidence="5 10" id="KW-0808">Transferase</keyword>
<keyword evidence="6" id="KW-0949">S-adenosyl-L-methionine</keyword>
<evidence type="ECO:0000256" key="11">
    <source>
        <dbReference type="PROSITE-ProRule" id="PRU00023"/>
    </source>
</evidence>
<dbReference type="FunFam" id="3.40.50.150:FF:000430">
    <property type="entry name" value="Arginine N-methyltransferase 2"/>
    <property type="match status" value="1"/>
</dbReference>
<name>A0A427YEG4_9TREE</name>
<dbReference type="PROSITE" id="PS50088">
    <property type="entry name" value="ANK_REPEAT"/>
    <property type="match status" value="1"/>
</dbReference>
<evidence type="ECO:0000256" key="8">
    <source>
        <dbReference type="ARBA" id="ARBA00023043"/>
    </source>
</evidence>
<protein>
    <recommendedName>
        <fullName evidence="10">Arginine N-methyltransferase 2</fullName>
        <ecNumber evidence="10">2.1.1.-</ecNumber>
    </recommendedName>
</protein>
<dbReference type="PANTHER" id="PTHR32379">
    <property type="entry name" value="GUANIDINOACETATE N-METHYLTRANSFERASE"/>
    <property type="match status" value="1"/>
</dbReference>
<evidence type="ECO:0000256" key="5">
    <source>
        <dbReference type="ARBA" id="ARBA00022679"/>
    </source>
</evidence>
<dbReference type="InterPro" id="IPR002110">
    <property type="entry name" value="Ankyrin_rpt"/>
</dbReference>
<evidence type="ECO:0000313" key="13">
    <source>
        <dbReference type="EMBL" id="RSH89508.1"/>
    </source>
</evidence>
<dbReference type="Gene3D" id="1.25.40.20">
    <property type="entry name" value="Ankyrin repeat-containing domain"/>
    <property type="match status" value="1"/>
</dbReference>
<evidence type="ECO:0000256" key="2">
    <source>
        <dbReference type="ARBA" id="ARBA00011245"/>
    </source>
</evidence>
<keyword evidence="3 10" id="KW-0963">Cytoplasm</keyword>
<proteinExistence type="inferred from homology"/>
<comment type="subcellular location">
    <subcellularLocation>
        <location evidence="10">Cytoplasm</location>
    </subcellularLocation>
    <subcellularLocation>
        <location evidence="10">Nucleus</location>
    </subcellularLocation>
</comment>
<dbReference type="GO" id="GO:0019702">
    <property type="term" value="F:protein arginine N5-methyltransferase activity"/>
    <property type="evidence" value="ECO:0007669"/>
    <property type="project" value="TreeGrafter"/>
</dbReference>
<keyword evidence="14" id="KW-1185">Reference proteome</keyword>
<dbReference type="PANTHER" id="PTHR32379:SF1">
    <property type="entry name" value="GUANIDINOACETATE N-METHYLTRANSFERASE"/>
    <property type="match status" value="1"/>
</dbReference>
<sequence length="392" mass="43233">MSPNAFDALSMAEAALPPDLIPLAHRLLSASQVAPPSELKRLLDQGAPAWFQDEDLGWSCLHYAAERREPECLRILLAGGAVWNAVDRWGRTAGEICLSLGDRVGWEMIRNEGVRSEMLHHLLAGPSSSATDSSTNIKLRAEDNSSAGDNLAFLQSKLAWEVGDDGRERVIDADGNGVMMGWEEPLMREHVRLMTSSHPDAQPGGAGISVLNVGYGLGIIDRLFQATEPRPLHHTIIEAHPQVLEHLRAEGVHEWPGVRILEGRWQDWLLDPEKVGEVLAGTPEGSGFGAVFIDTFAEGYDDLKAFFDVLPDILDGEDASFSFWNGLGATNATIYAVSSHLAELHLEDVGMGVKWYDVPIAESLRSEVWKGVRRRYWDLPGYRLPVARLQLH</sequence>
<dbReference type="GO" id="GO:0005634">
    <property type="term" value="C:nucleus"/>
    <property type="evidence" value="ECO:0007669"/>
    <property type="project" value="UniProtKB-SubCell"/>
</dbReference>
<comment type="caution">
    <text evidence="13">The sequence shown here is derived from an EMBL/GenBank/DDBJ whole genome shotgun (WGS) entry which is preliminary data.</text>
</comment>
<accession>A0A427YEG4</accession>
<reference evidence="13 14" key="1">
    <citation type="submission" date="2018-11" db="EMBL/GenBank/DDBJ databases">
        <title>Genome sequence of Saitozyma podzolica DSM 27192.</title>
        <authorList>
            <person name="Aliyu H."/>
            <person name="Gorte O."/>
            <person name="Ochsenreither K."/>
        </authorList>
    </citation>
    <scope>NUCLEOTIDE SEQUENCE [LARGE SCALE GENOMIC DNA]</scope>
    <source>
        <strain evidence="13 14">DSM 27192</strain>
    </source>
</reference>
<dbReference type="PROSITE" id="PS51559">
    <property type="entry name" value="SAM_RMT2"/>
    <property type="match status" value="1"/>
</dbReference>
<evidence type="ECO:0000313" key="14">
    <source>
        <dbReference type="Proteomes" id="UP000279259"/>
    </source>
</evidence>
<dbReference type="Pfam" id="PF00023">
    <property type="entry name" value="Ank"/>
    <property type="match status" value="1"/>
</dbReference>
<dbReference type="PIRSF" id="PIRSF038148">
    <property type="entry name" value="Arginine_N-mtfrase-2"/>
    <property type="match status" value="1"/>
</dbReference>
<keyword evidence="4 10" id="KW-0489">Methyltransferase</keyword>
<comment type="function">
    <text evidence="1 10">S-adenosyl-L-methionine-dependent protein-arginine N-methyltransferase that methylates the delta-nitrogen atom of arginine residues to form N5-methylarginine (type IV) in target proteins. Monomethylates ribosomal protein L12.</text>
</comment>
<evidence type="ECO:0000256" key="1">
    <source>
        <dbReference type="ARBA" id="ARBA00002207"/>
    </source>
</evidence>
<gene>
    <name evidence="13" type="primary">RMT2</name>
    <name evidence="13" type="ORF">EHS25_002058</name>
</gene>
<comment type="subunit">
    <text evidence="2 10">Monomer.</text>
</comment>
<evidence type="ECO:0000259" key="12">
    <source>
        <dbReference type="PROSITE" id="PS51559"/>
    </source>
</evidence>
<evidence type="ECO:0000256" key="3">
    <source>
        <dbReference type="ARBA" id="ARBA00022490"/>
    </source>
</evidence>
<dbReference type="AlphaFoldDB" id="A0A427YEG4"/>
<dbReference type="EC" id="2.1.1.-" evidence="10"/>
<dbReference type="SUPFAM" id="SSF53335">
    <property type="entry name" value="S-adenosyl-L-methionine-dependent methyltransferases"/>
    <property type="match status" value="1"/>
</dbReference>
<dbReference type="InterPro" id="IPR029063">
    <property type="entry name" value="SAM-dependent_MTases_sf"/>
</dbReference>
<dbReference type="InterPro" id="IPR017408">
    <property type="entry name" value="Arginine_N-MeTrfase_2"/>
</dbReference>
<evidence type="ECO:0000256" key="6">
    <source>
        <dbReference type="ARBA" id="ARBA00022691"/>
    </source>
</evidence>
<feature type="domain" description="RMT2" evidence="12">
    <location>
        <begin position="144"/>
        <end position="392"/>
    </location>
</feature>
<dbReference type="GO" id="GO:0005737">
    <property type="term" value="C:cytoplasm"/>
    <property type="evidence" value="ECO:0007669"/>
    <property type="project" value="UniProtKB-SubCell"/>
</dbReference>
<evidence type="ECO:0000256" key="9">
    <source>
        <dbReference type="ARBA" id="ARBA00023242"/>
    </source>
</evidence>
<dbReference type="InterPro" id="IPR036770">
    <property type="entry name" value="Ankyrin_rpt-contain_sf"/>
</dbReference>
<dbReference type="GO" id="GO:0032259">
    <property type="term" value="P:methylation"/>
    <property type="evidence" value="ECO:0007669"/>
    <property type="project" value="UniProtKB-KW"/>
</dbReference>
<dbReference type="InterPro" id="IPR051038">
    <property type="entry name" value="RMT2/GAMT_Mtase"/>
</dbReference>
<feature type="repeat" description="ANK" evidence="11">
    <location>
        <begin position="56"/>
        <end position="88"/>
    </location>
</feature>
<dbReference type="InterPro" id="IPR026480">
    <property type="entry name" value="RMT2_dom"/>
</dbReference>
<keyword evidence="7" id="KW-0677">Repeat</keyword>
<evidence type="ECO:0000256" key="7">
    <source>
        <dbReference type="ARBA" id="ARBA00022737"/>
    </source>
</evidence>
<organism evidence="13 14">
    <name type="scientific">Saitozyma podzolica</name>
    <dbReference type="NCBI Taxonomy" id="1890683"/>
    <lineage>
        <taxon>Eukaryota</taxon>
        <taxon>Fungi</taxon>
        <taxon>Dikarya</taxon>
        <taxon>Basidiomycota</taxon>
        <taxon>Agaricomycotina</taxon>
        <taxon>Tremellomycetes</taxon>
        <taxon>Tremellales</taxon>
        <taxon>Trimorphomycetaceae</taxon>
        <taxon>Saitozyma</taxon>
    </lineage>
</organism>
<comment type="similarity">
    <text evidence="10">Belongs to the class I-like SAM-binding methyltransferase superfamily. RMT2 methyltransferase family.</text>
</comment>
<dbReference type="Proteomes" id="UP000279259">
    <property type="component" value="Unassembled WGS sequence"/>
</dbReference>
<evidence type="ECO:0000256" key="4">
    <source>
        <dbReference type="ARBA" id="ARBA00022603"/>
    </source>
</evidence>
<dbReference type="STRING" id="1890683.A0A427YEG4"/>
<evidence type="ECO:0000256" key="10">
    <source>
        <dbReference type="PIRNR" id="PIRNR038148"/>
    </source>
</evidence>